<dbReference type="InterPro" id="IPR011066">
    <property type="entry name" value="MscS_channel_C_sf"/>
</dbReference>
<dbReference type="Pfam" id="PF21088">
    <property type="entry name" value="MS_channel_1st"/>
    <property type="match status" value="1"/>
</dbReference>
<keyword evidence="6 7" id="KW-0472">Membrane</keyword>
<dbReference type="InterPro" id="IPR023408">
    <property type="entry name" value="MscS_beta-dom_sf"/>
</dbReference>
<dbReference type="SUPFAM" id="SSF82689">
    <property type="entry name" value="Mechanosensitive channel protein MscS (YggB), C-terminal domain"/>
    <property type="match status" value="1"/>
</dbReference>
<keyword evidence="12" id="KW-1185">Reference proteome</keyword>
<feature type="domain" description="Mechanosensitive ion channel MscS C-terminal" evidence="9">
    <location>
        <begin position="276"/>
        <end position="353"/>
    </location>
</feature>
<evidence type="ECO:0008006" key="13">
    <source>
        <dbReference type="Google" id="ProtNLM"/>
    </source>
</evidence>
<name>A0A2S8B4Y4_9SPHN</name>
<keyword evidence="3" id="KW-1003">Cell membrane</keyword>
<dbReference type="PANTHER" id="PTHR43634:SF2">
    <property type="entry name" value="LOW CONDUCTANCE MECHANOSENSITIVE CHANNEL YNAI"/>
    <property type="match status" value="1"/>
</dbReference>
<dbReference type="SUPFAM" id="SSF82861">
    <property type="entry name" value="Mechanosensitive channel protein MscS (YggB), transmembrane region"/>
    <property type="match status" value="1"/>
</dbReference>
<dbReference type="InterPro" id="IPR049278">
    <property type="entry name" value="MS_channel_C"/>
</dbReference>
<sequence length="383" mass="41931">MDFLNNPVLEFYDHWRSLANIGFALFGALIVTLFIHLMLRKRSGRSHKSEHAWRDAILSALNAPLQCAVWIIGLSIAAAVLTTGDRMPLLAELFAPTRDVVVIGVAAWFLIRLARQVSENLHSRARAEGSDFDETAADAIGKSITAAIIVVAALVTMQTLGFSIASLLAFGGVAGIALGFAAQGLVANLLGGATIYASRPFKVGDHIIFPGIPSTGGYIGWQAGEVEHIGWRATRILDWNGKPFYVPNAKFNTETIVNHSRMSFRQVSEYVYVRLEDIGKVSAIVADTNHMLENHPDMGDYLVFRFDSYGDYALKLYLYAYTSSTITAYTEYMRVKEDLLLKIAAIIAQNGARLAVPVSTVYLPEGSTLQRQGKVGMKDAGKR</sequence>
<evidence type="ECO:0000256" key="1">
    <source>
        <dbReference type="ARBA" id="ARBA00004651"/>
    </source>
</evidence>
<comment type="caution">
    <text evidence="11">The sequence shown here is derived from an EMBL/GenBank/DDBJ whole genome shotgun (WGS) entry which is preliminary data.</text>
</comment>
<evidence type="ECO:0000256" key="3">
    <source>
        <dbReference type="ARBA" id="ARBA00022475"/>
    </source>
</evidence>
<evidence type="ECO:0000313" key="11">
    <source>
        <dbReference type="EMBL" id="PQM27376.1"/>
    </source>
</evidence>
<comment type="similarity">
    <text evidence="2">Belongs to the MscS (TC 1.A.23) family.</text>
</comment>
<dbReference type="InterPro" id="IPR045042">
    <property type="entry name" value="YnaI-like"/>
</dbReference>
<keyword evidence="4 7" id="KW-0812">Transmembrane</keyword>
<dbReference type="SUPFAM" id="SSF50182">
    <property type="entry name" value="Sm-like ribonucleoproteins"/>
    <property type="match status" value="1"/>
</dbReference>
<dbReference type="InterPro" id="IPR010920">
    <property type="entry name" value="LSM_dom_sf"/>
</dbReference>
<dbReference type="Gene3D" id="2.30.30.60">
    <property type="match status" value="1"/>
</dbReference>
<evidence type="ECO:0000259" key="9">
    <source>
        <dbReference type="Pfam" id="PF21082"/>
    </source>
</evidence>
<accession>A0A2S8B4Y4</accession>
<feature type="domain" description="Mechanosensitive ion channel transmembrane helices 2/3" evidence="10">
    <location>
        <begin position="147"/>
        <end position="183"/>
    </location>
</feature>
<dbReference type="InterPro" id="IPR006685">
    <property type="entry name" value="MscS_channel_2nd"/>
</dbReference>
<dbReference type="PANTHER" id="PTHR43634">
    <property type="entry name" value="OW CONDUCTANCE MECHANOSENSITIVE CHANNEL"/>
    <property type="match status" value="1"/>
</dbReference>
<gene>
    <name evidence="11" type="ORF">CVO77_01875</name>
</gene>
<dbReference type="InterPro" id="IPR049142">
    <property type="entry name" value="MS_channel_1st"/>
</dbReference>
<evidence type="ECO:0000256" key="6">
    <source>
        <dbReference type="ARBA" id="ARBA00023136"/>
    </source>
</evidence>
<dbReference type="Gene3D" id="1.10.287.1260">
    <property type="match status" value="1"/>
</dbReference>
<proteinExistence type="inferred from homology"/>
<feature type="domain" description="Mechanosensitive ion channel MscS" evidence="8">
    <location>
        <begin position="185"/>
        <end position="261"/>
    </location>
</feature>
<dbReference type="EMBL" id="PHFW01000002">
    <property type="protein sequence ID" value="PQM27376.1"/>
    <property type="molecule type" value="Genomic_DNA"/>
</dbReference>
<dbReference type="Pfam" id="PF21082">
    <property type="entry name" value="MS_channel_3rd"/>
    <property type="match status" value="1"/>
</dbReference>
<dbReference type="OrthoDB" id="9799209at2"/>
<organism evidence="11 12">
    <name type="scientific">Sphingopyxis lindanitolerans</name>
    <dbReference type="NCBI Taxonomy" id="2054227"/>
    <lineage>
        <taxon>Bacteria</taxon>
        <taxon>Pseudomonadati</taxon>
        <taxon>Pseudomonadota</taxon>
        <taxon>Alphaproteobacteria</taxon>
        <taxon>Sphingomonadales</taxon>
        <taxon>Sphingomonadaceae</taxon>
        <taxon>Sphingopyxis</taxon>
    </lineage>
</organism>
<dbReference type="InterPro" id="IPR011014">
    <property type="entry name" value="MscS_channel_TM-2"/>
</dbReference>
<evidence type="ECO:0000256" key="4">
    <source>
        <dbReference type="ARBA" id="ARBA00022692"/>
    </source>
</evidence>
<evidence type="ECO:0000259" key="8">
    <source>
        <dbReference type="Pfam" id="PF00924"/>
    </source>
</evidence>
<feature type="transmembrane region" description="Helical" evidence="7">
    <location>
        <begin position="146"/>
        <end position="170"/>
    </location>
</feature>
<evidence type="ECO:0000256" key="5">
    <source>
        <dbReference type="ARBA" id="ARBA00022989"/>
    </source>
</evidence>
<evidence type="ECO:0000256" key="7">
    <source>
        <dbReference type="SAM" id="Phobius"/>
    </source>
</evidence>
<comment type="subcellular location">
    <subcellularLocation>
        <location evidence="1">Cell membrane</location>
        <topology evidence="1">Multi-pass membrane protein</topology>
    </subcellularLocation>
</comment>
<feature type="transmembrane region" description="Helical" evidence="7">
    <location>
        <begin position="93"/>
        <end position="114"/>
    </location>
</feature>
<keyword evidence="5 7" id="KW-1133">Transmembrane helix</keyword>
<reference evidence="12" key="1">
    <citation type="submission" date="2017-11" db="EMBL/GenBank/DDBJ databases">
        <title>The complete genome sequence of Sphingopyxis pomeranensis sp. nov. strain WS5A3p.</title>
        <authorList>
            <person name="Kaminski M.A."/>
        </authorList>
    </citation>
    <scope>NUCLEOTIDE SEQUENCE [LARGE SCALE GENOMIC DNA]</scope>
    <source>
        <strain evidence="12">WS5A3p</strain>
    </source>
</reference>
<feature type="transmembrane region" description="Helical" evidence="7">
    <location>
        <begin position="20"/>
        <end position="39"/>
    </location>
</feature>
<evidence type="ECO:0000313" key="12">
    <source>
        <dbReference type="Proteomes" id="UP000238954"/>
    </source>
</evidence>
<dbReference type="Proteomes" id="UP000238954">
    <property type="component" value="Chromosome"/>
</dbReference>
<evidence type="ECO:0000256" key="2">
    <source>
        <dbReference type="ARBA" id="ARBA00008017"/>
    </source>
</evidence>
<dbReference type="GO" id="GO:0008381">
    <property type="term" value="F:mechanosensitive monoatomic ion channel activity"/>
    <property type="evidence" value="ECO:0007669"/>
    <property type="project" value="UniProtKB-ARBA"/>
</dbReference>
<feature type="transmembrane region" description="Helical" evidence="7">
    <location>
        <begin position="176"/>
        <end position="197"/>
    </location>
</feature>
<dbReference type="AlphaFoldDB" id="A0A2S8B4Y4"/>
<protein>
    <recommendedName>
        <fullName evidence="13">Mechanosensitive ion channel protein MscS</fullName>
    </recommendedName>
</protein>
<feature type="transmembrane region" description="Helical" evidence="7">
    <location>
        <begin position="60"/>
        <end position="81"/>
    </location>
</feature>
<dbReference type="RefSeq" id="WP_105997635.1">
    <property type="nucleotide sequence ID" value="NZ_CM009578.1"/>
</dbReference>
<dbReference type="Pfam" id="PF00924">
    <property type="entry name" value="MS_channel_2nd"/>
    <property type="match status" value="1"/>
</dbReference>
<dbReference type="GO" id="GO:0005886">
    <property type="term" value="C:plasma membrane"/>
    <property type="evidence" value="ECO:0007669"/>
    <property type="project" value="UniProtKB-SubCell"/>
</dbReference>
<evidence type="ECO:0000259" key="10">
    <source>
        <dbReference type="Pfam" id="PF21088"/>
    </source>
</evidence>